<dbReference type="SUPFAM" id="SSF52540">
    <property type="entry name" value="P-loop containing nucleoside triphosphate hydrolases"/>
    <property type="match status" value="1"/>
</dbReference>
<dbReference type="InterPro" id="IPR034139">
    <property type="entry name" value="TOPRIM_OLD"/>
</dbReference>
<dbReference type="Pfam" id="PF13175">
    <property type="entry name" value="AAA_15"/>
    <property type="match status" value="2"/>
</dbReference>
<dbReference type="PANTHER" id="PTHR43581">
    <property type="entry name" value="ATP/GTP PHOSPHATASE"/>
    <property type="match status" value="1"/>
</dbReference>
<organism evidence="3 4">
    <name type="scientific">Planococcus versutus</name>
    <dbReference type="NCBI Taxonomy" id="1302659"/>
    <lineage>
        <taxon>Bacteria</taxon>
        <taxon>Bacillati</taxon>
        <taxon>Bacillota</taxon>
        <taxon>Bacilli</taxon>
        <taxon>Bacillales</taxon>
        <taxon>Caryophanaceae</taxon>
        <taxon>Planococcus</taxon>
    </lineage>
</organism>
<dbReference type="Gene3D" id="3.40.50.300">
    <property type="entry name" value="P-loop containing nucleotide triphosphate hydrolases"/>
    <property type="match status" value="1"/>
</dbReference>
<dbReference type="KEGG" id="pll:I858_008725"/>
<dbReference type="CDD" id="cd01026">
    <property type="entry name" value="TOPRIM_OLD"/>
    <property type="match status" value="1"/>
</dbReference>
<sequence length="592" mass="67015">MYISKVKISNFRNFKETEVELGKQMVIVGENKIGKSNFIHALRLVLDPTLSETSRVLQISDFWDGLTRPLDDQEIRIEIELTEFEQDDKLKTVLSDFLVESSPLTAGLTYKFFPEDEDGNKIYNFKVYGTKTENIFSYEQRKWLPLEVLSGLRDTESDLSNWRKSPLRPLIERAIETTDKQELEDVAKEITRSTDSLKELDEIGSLTKRINNQLEDIVGDRHTIETSLGFSPADASKLYRAIKMFIDDGNRGINEASLGSSNLLYLVLKLLSLEQYVDENERAHTFLAIEEPEAHLHPHLQRLLYKYLLNHDKLVVEGSQEQTHIHSVSTILTTHSPHIVSVAPLKSIVLLKETYGEEKSTKIVSTAKISLEDKDVKDLERYINVTRGEVLFSKGVVLVEGDAEEFLLPSLSELHGIDLDKHGITVCSVSGTNFLPYIKLLGSGGLDIPFVILTDYDPRDELPLIHNRLIKLLNFINNGDKYKDLETEDLITYGEEVGIFTNSHTLEIDLFDTMSEEITETLTELTTNSKAISRAQGWRSACSIGGDEKSFLSDIENIGKGRFAQRLSTNLTHNSIVPEYVKGALDYVIARV</sequence>
<dbReference type="Proteomes" id="UP000053354">
    <property type="component" value="Chromosome"/>
</dbReference>
<dbReference type="EMBL" id="CP016540">
    <property type="protein sequence ID" value="ANU27073.1"/>
    <property type="molecule type" value="Genomic_DNA"/>
</dbReference>
<dbReference type="Pfam" id="PF20469">
    <property type="entry name" value="OLD-like_TOPRIM"/>
    <property type="match status" value="1"/>
</dbReference>
<evidence type="ECO:0000259" key="2">
    <source>
        <dbReference type="Pfam" id="PF20469"/>
    </source>
</evidence>
<evidence type="ECO:0000259" key="1">
    <source>
        <dbReference type="Pfam" id="PF13175"/>
    </source>
</evidence>
<feature type="domain" description="Endonuclease GajA/Old nuclease/RecF-like AAA" evidence="1">
    <location>
        <begin position="1"/>
        <end position="86"/>
    </location>
</feature>
<dbReference type="OrthoDB" id="308933at2"/>
<dbReference type="STRING" id="1302659.I858_008725"/>
<dbReference type="InterPro" id="IPR051396">
    <property type="entry name" value="Bact_Antivir_Def_Nuclease"/>
</dbReference>
<proteinExistence type="predicted"/>
<dbReference type="InterPro" id="IPR041685">
    <property type="entry name" value="AAA_GajA/Old/RecF-like"/>
</dbReference>
<feature type="domain" description="OLD protein-like TOPRIM" evidence="2">
    <location>
        <begin position="391"/>
        <end position="457"/>
    </location>
</feature>
<dbReference type="InterPro" id="IPR027417">
    <property type="entry name" value="P-loop_NTPase"/>
</dbReference>
<dbReference type="PANTHER" id="PTHR43581:SF4">
    <property type="entry name" value="ATP_GTP PHOSPHATASE"/>
    <property type="match status" value="1"/>
</dbReference>
<dbReference type="RefSeq" id="WP_049693719.1">
    <property type="nucleotide sequence ID" value="NZ_CP016540.2"/>
</dbReference>
<keyword evidence="4" id="KW-1185">Reference proteome</keyword>
<evidence type="ECO:0000313" key="4">
    <source>
        <dbReference type="Proteomes" id="UP000053354"/>
    </source>
</evidence>
<accession>A0A1B1S1L1</accession>
<gene>
    <name evidence="3" type="ORF">I858_008725</name>
</gene>
<name>A0A1B1S1L1_9BACL</name>
<evidence type="ECO:0000313" key="3">
    <source>
        <dbReference type="EMBL" id="ANU27073.1"/>
    </source>
</evidence>
<reference evidence="3" key="1">
    <citation type="submission" date="2016-10" db="EMBL/GenBank/DDBJ databases">
        <authorList>
            <person name="See-Too W.S."/>
        </authorList>
    </citation>
    <scope>NUCLEOTIDE SEQUENCE</scope>
    <source>
        <strain evidence="3">L10.15</strain>
    </source>
</reference>
<feature type="domain" description="Endonuclease GajA/Old nuclease/RecF-like AAA" evidence="1">
    <location>
        <begin position="125"/>
        <end position="340"/>
    </location>
</feature>
<dbReference type="AlphaFoldDB" id="A0A1B1S1L1"/>
<protein>
    <submittedName>
        <fullName evidence="3">Uncharacterized protein</fullName>
    </submittedName>
</protein>